<keyword evidence="1" id="KW-0175">Coiled coil</keyword>
<dbReference type="AlphaFoldDB" id="A0A1T4PWK6"/>
<sequence length="366" mass="42421">MINGTGENNMNFIKKNDLDNFTHLQIPKVIWTLFLKKKIDQSTFKIYIELFDRIKLSAYNNWIDEDGNIYIKYSYDELKEILGAKSDGTIANALKQLKELKLLTQVKGFNTSSIFYLSNILEKEVRTKIQEKLKEPSKSDSSSKNCSTIKNCSPVLQKTEEQSSKKLEANHNNYNHNNLNNKIMNHDIHDLFENIFKTLDVNFTTTNQKSVAKLLKTQSVDEVKTYILETYNNLKDNPNIKNLSGMFSSKISKGERQEPFTSKVIKLKKIETPTKEISNSSFDKVKKHLKKQNDTLNILEKEKKENEILDNYFNSLPISKQEEILINAFNLAKKTMGQAPERIIDITSKKVHKYIILRNLNHMEAN</sequence>
<organism evidence="3 4">
    <name type="scientific">Cetobacterium ceti</name>
    <dbReference type="NCBI Taxonomy" id="180163"/>
    <lineage>
        <taxon>Bacteria</taxon>
        <taxon>Fusobacteriati</taxon>
        <taxon>Fusobacteriota</taxon>
        <taxon>Fusobacteriia</taxon>
        <taxon>Fusobacteriales</taxon>
        <taxon>Fusobacteriaceae</taxon>
        <taxon>Cetobacterium</taxon>
    </lineage>
</organism>
<evidence type="ECO:0000313" key="3">
    <source>
        <dbReference type="EMBL" id="SJZ95697.1"/>
    </source>
</evidence>
<evidence type="ECO:0000313" key="4">
    <source>
        <dbReference type="Proteomes" id="UP000191153"/>
    </source>
</evidence>
<dbReference type="EMBL" id="FUWX01000016">
    <property type="protein sequence ID" value="SJZ95697.1"/>
    <property type="molecule type" value="Genomic_DNA"/>
</dbReference>
<protein>
    <submittedName>
        <fullName evidence="3">Replication initiator protein A (RepA) N-terminus</fullName>
    </submittedName>
</protein>
<dbReference type="Proteomes" id="UP000191153">
    <property type="component" value="Unassembled WGS sequence"/>
</dbReference>
<dbReference type="InterPro" id="IPR010724">
    <property type="entry name" value="RepA_N"/>
</dbReference>
<feature type="coiled-coil region" evidence="1">
    <location>
        <begin position="282"/>
        <end position="309"/>
    </location>
</feature>
<evidence type="ECO:0000256" key="1">
    <source>
        <dbReference type="SAM" id="Coils"/>
    </source>
</evidence>
<dbReference type="OrthoDB" id="89978at2"/>
<reference evidence="3 4" key="1">
    <citation type="submission" date="2017-02" db="EMBL/GenBank/DDBJ databases">
        <authorList>
            <person name="Peterson S.W."/>
        </authorList>
    </citation>
    <scope>NUCLEOTIDE SEQUENCE [LARGE SCALE GENOMIC DNA]</scope>
    <source>
        <strain evidence="3 4">ATCC 700028</strain>
    </source>
</reference>
<accession>A0A1T4PWK6</accession>
<dbReference type="RefSeq" id="WP_078694524.1">
    <property type="nucleotide sequence ID" value="NZ_FUWX01000016.1"/>
</dbReference>
<proteinExistence type="predicted"/>
<gene>
    <name evidence="3" type="ORF">SAMN02745174_02073</name>
</gene>
<feature type="domain" description="Replication initiator A N-terminal" evidence="2">
    <location>
        <begin position="24"/>
        <end position="97"/>
    </location>
</feature>
<evidence type="ECO:0000259" key="2">
    <source>
        <dbReference type="Pfam" id="PF06970"/>
    </source>
</evidence>
<name>A0A1T4PWK6_9FUSO</name>
<dbReference type="Pfam" id="PF06970">
    <property type="entry name" value="RepA_N"/>
    <property type="match status" value="1"/>
</dbReference>
<keyword evidence="4" id="KW-1185">Reference proteome</keyword>
<dbReference type="STRING" id="180163.SAMN02745174_02073"/>